<comment type="caution">
    <text evidence="2">The sequence shown here is derived from an EMBL/GenBank/DDBJ whole genome shotgun (WGS) entry which is preliminary data.</text>
</comment>
<name>A0AAV2II95_LYMST</name>
<feature type="region of interest" description="Disordered" evidence="1">
    <location>
        <begin position="139"/>
        <end position="179"/>
    </location>
</feature>
<feature type="non-terminal residue" evidence="2">
    <location>
        <position position="1"/>
    </location>
</feature>
<dbReference type="EMBL" id="CAXITT010000763">
    <property type="protein sequence ID" value="CAL1546041.1"/>
    <property type="molecule type" value="Genomic_DNA"/>
</dbReference>
<dbReference type="Proteomes" id="UP001497497">
    <property type="component" value="Unassembled WGS sequence"/>
</dbReference>
<evidence type="ECO:0000313" key="3">
    <source>
        <dbReference type="Proteomes" id="UP001497497"/>
    </source>
</evidence>
<feature type="region of interest" description="Disordered" evidence="1">
    <location>
        <begin position="1"/>
        <end position="27"/>
    </location>
</feature>
<feature type="compositionally biased region" description="Polar residues" evidence="1">
    <location>
        <begin position="56"/>
        <end position="71"/>
    </location>
</feature>
<protein>
    <submittedName>
        <fullName evidence="2">Uncharacterized protein</fullName>
    </submittedName>
</protein>
<dbReference type="AlphaFoldDB" id="A0AAV2II95"/>
<reference evidence="2 3" key="1">
    <citation type="submission" date="2024-04" db="EMBL/GenBank/DDBJ databases">
        <authorList>
            <consortium name="Genoscope - CEA"/>
            <person name="William W."/>
        </authorList>
    </citation>
    <scope>NUCLEOTIDE SEQUENCE [LARGE SCALE GENOMIC DNA]</scope>
</reference>
<organism evidence="2 3">
    <name type="scientific">Lymnaea stagnalis</name>
    <name type="common">Great pond snail</name>
    <name type="synonym">Helix stagnalis</name>
    <dbReference type="NCBI Taxonomy" id="6523"/>
    <lineage>
        <taxon>Eukaryota</taxon>
        <taxon>Metazoa</taxon>
        <taxon>Spiralia</taxon>
        <taxon>Lophotrochozoa</taxon>
        <taxon>Mollusca</taxon>
        <taxon>Gastropoda</taxon>
        <taxon>Heterobranchia</taxon>
        <taxon>Euthyneura</taxon>
        <taxon>Panpulmonata</taxon>
        <taxon>Hygrophila</taxon>
        <taxon>Lymnaeoidea</taxon>
        <taxon>Lymnaeidae</taxon>
        <taxon>Lymnaea</taxon>
    </lineage>
</organism>
<proteinExistence type="predicted"/>
<feature type="compositionally biased region" description="Basic and acidic residues" evidence="1">
    <location>
        <begin position="76"/>
        <end position="86"/>
    </location>
</feature>
<keyword evidence="3" id="KW-1185">Reference proteome</keyword>
<accession>A0AAV2II95</accession>
<evidence type="ECO:0000256" key="1">
    <source>
        <dbReference type="SAM" id="MobiDB-lite"/>
    </source>
</evidence>
<feature type="non-terminal residue" evidence="2">
    <location>
        <position position="179"/>
    </location>
</feature>
<feature type="region of interest" description="Disordered" evidence="1">
    <location>
        <begin position="56"/>
        <end position="86"/>
    </location>
</feature>
<evidence type="ECO:0000313" key="2">
    <source>
        <dbReference type="EMBL" id="CAL1546041.1"/>
    </source>
</evidence>
<feature type="compositionally biased region" description="Low complexity" evidence="1">
    <location>
        <begin position="147"/>
        <end position="165"/>
    </location>
</feature>
<sequence>KVKFSDSCLVSTGSERCPPSSEKVTPAKSILKGSPSVKTKITRRVELQSVTGPVTLSPSFMGNTWHSSTRQAGKAEQNKKKSEAEARDKQISAFSLCSSDSCIEDNCASRASNTPAAITIHIPLPSSNEKIDSINKWARRKKCSAKNNSPLHSGSSSPSSPSNSDSMKKITLESPLNLG</sequence>
<gene>
    <name evidence="2" type="ORF">GSLYS_00019418001</name>
</gene>